<dbReference type="HOGENOM" id="CLU_182218_0_0_2"/>
<dbReference type="PANTHER" id="PTHR40069">
    <property type="entry name" value="YWBE PROTEIN"/>
    <property type="match status" value="1"/>
</dbReference>
<dbReference type="eggNOG" id="arCOG04920">
    <property type="taxonomic scope" value="Archaea"/>
</dbReference>
<evidence type="ECO:0008006" key="3">
    <source>
        <dbReference type="Google" id="ProtNLM"/>
    </source>
</evidence>
<dbReference type="GeneID" id="14309520"/>
<dbReference type="RefSeq" id="WP_015286098.1">
    <property type="nucleotide sequence ID" value="NC_019943.1"/>
</dbReference>
<sequence>MTTLQNPPTRSAIRAGLPVEIIQKCDQHTGKRTRGAVQEILTNSAFHPHGIKVRLTDGRVGRVVTILSPDNPQQD</sequence>
<reference evidence="1 2" key="2">
    <citation type="journal article" date="2014" name="Genome Announc.">
        <title>Complete Genome Sequence of Methanoregula formicica SMSPT, a Mesophilic Hydrogenotrophic Methanogen Isolated from a Methanogenic Upflow Anaerobic Sludge Blanket Reactor.</title>
        <authorList>
            <person name="Yamamoto K."/>
            <person name="Tamaki H."/>
            <person name="Cadillo-Quiroz H."/>
            <person name="Imachi H."/>
            <person name="Kyrpides N."/>
            <person name="Woyke T."/>
            <person name="Goodwin L."/>
            <person name="Zinder S.H."/>
            <person name="Kamagata Y."/>
            <person name="Liu W.T."/>
        </authorList>
    </citation>
    <scope>NUCLEOTIDE SEQUENCE [LARGE SCALE GENOMIC DNA]</scope>
    <source>
        <strain evidence="2">DSM 22288 / NBRC 105244 / SMSP</strain>
    </source>
</reference>
<dbReference type="NCBIfam" id="TIGR03833">
    <property type="entry name" value="YwbE family protein"/>
    <property type="match status" value="1"/>
</dbReference>
<accession>L0HGJ6</accession>
<dbReference type="KEGG" id="mfo:Metfor_2128"/>
<dbReference type="Proteomes" id="UP000010824">
    <property type="component" value="Chromosome"/>
</dbReference>
<gene>
    <name evidence="1" type="ordered locus">Metfor_2128</name>
</gene>
<proteinExistence type="predicted"/>
<name>L0HGJ6_METFS</name>
<dbReference type="OrthoDB" id="2792at2157"/>
<evidence type="ECO:0000313" key="2">
    <source>
        <dbReference type="Proteomes" id="UP000010824"/>
    </source>
</evidence>
<dbReference type="STRING" id="593750.Metfor_2128"/>
<protein>
    <recommendedName>
        <fullName evidence="3">YwbE family protein</fullName>
    </recommendedName>
</protein>
<keyword evidence="2" id="KW-1185">Reference proteome</keyword>
<dbReference type="InterPro" id="IPR019240">
    <property type="entry name" value="DUF2196"/>
</dbReference>
<dbReference type="EMBL" id="CP003167">
    <property type="protein sequence ID" value="AGB03135.1"/>
    <property type="molecule type" value="Genomic_DNA"/>
</dbReference>
<reference evidence="2" key="1">
    <citation type="submission" date="2011-12" db="EMBL/GenBank/DDBJ databases">
        <title>Complete sequence of Methanoregula formicicum SMSP.</title>
        <authorList>
            <person name="Lucas S."/>
            <person name="Han J."/>
            <person name="Lapidus A."/>
            <person name="Cheng J.-F."/>
            <person name="Goodwin L."/>
            <person name="Pitluck S."/>
            <person name="Peters L."/>
            <person name="Ovchinnikova G."/>
            <person name="Teshima H."/>
            <person name="Detter J.C."/>
            <person name="Han C."/>
            <person name="Tapia R."/>
            <person name="Land M."/>
            <person name="Hauser L."/>
            <person name="Kyrpides N."/>
            <person name="Ivanova N."/>
            <person name="Pagani I."/>
            <person name="Imachi H."/>
            <person name="Tamaki H."/>
            <person name="Sekiguchi Y."/>
            <person name="Kamagata Y."/>
            <person name="Cadillo-Quiroz H."/>
            <person name="Zinder S."/>
            <person name="Liu W.-T."/>
            <person name="Woyke T."/>
        </authorList>
    </citation>
    <scope>NUCLEOTIDE SEQUENCE [LARGE SCALE GENOMIC DNA]</scope>
    <source>
        <strain evidence="2">DSM 22288 / NBRC 105244 / SMSP</strain>
    </source>
</reference>
<dbReference type="InParanoid" id="L0HGJ6"/>
<dbReference type="Pfam" id="PF09962">
    <property type="entry name" value="DUF2196"/>
    <property type="match status" value="1"/>
</dbReference>
<evidence type="ECO:0000313" key="1">
    <source>
        <dbReference type="EMBL" id="AGB03135.1"/>
    </source>
</evidence>
<organism evidence="1 2">
    <name type="scientific">Methanoregula formicica (strain DSM 22288 / NBRC 105244 / SMSP)</name>
    <dbReference type="NCBI Taxonomy" id="593750"/>
    <lineage>
        <taxon>Archaea</taxon>
        <taxon>Methanobacteriati</taxon>
        <taxon>Methanobacteriota</taxon>
        <taxon>Stenosarchaea group</taxon>
        <taxon>Methanomicrobia</taxon>
        <taxon>Methanomicrobiales</taxon>
        <taxon>Methanoregulaceae</taxon>
        <taxon>Methanoregula</taxon>
    </lineage>
</organism>
<dbReference type="AlphaFoldDB" id="L0HGJ6"/>
<dbReference type="PANTHER" id="PTHR40069:SF1">
    <property type="entry name" value="YWBE PROTEIN"/>
    <property type="match status" value="1"/>
</dbReference>